<reference evidence="2 3" key="1">
    <citation type="submission" date="2023-08" db="EMBL/GenBank/DDBJ databases">
        <title>Oxalobacteraceae gen .nov., isolated from river sludge outside the plant.</title>
        <authorList>
            <person name="Zhao S.Y."/>
        </authorList>
    </citation>
    <scope>NUCLEOTIDE SEQUENCE [LARGE SCALE GENOMIC DNA]</scope>
    <source>
        <strain evidence="2 3">R-40</strain>
    </source>
</reference>
<protein>
    <submittedName>
        <fullName evidence="2">Hemerythrin domain-containing protein</fullName>
    </submittedName>
</protein>
<dbReference type="InterPro" id="IPR012312">
    <property type="entry name" value="Hemerythrin-like"/>
</dbReference>
<dbReference type="PANTHER" id="PTHR35585:SF1">
    <property type="entry name" value="HHE DOMAIN PROTEIN (AFU_ORTHOLOGUE AFUA_4G00730)"/>
    <property type="match status" value="1"/>
</dbReference>
<dbReference type="CDD" id="cd12108">
    <property type="entry name" value="Hr-like"/>
    <property type="match status" value="1"/>
</dbReference>
<evidence type="ECO:0000259" key="1">
    <source>
        <dbReference type="Pfam" id="PF01814"/>
    </source>
</evidence>
<evidence type="ECO:0000313" key="3">
    <source>
        <dbReference type="Proteomes" id="UP001225596"/>
    </source>
</evidence>
<dbReference type="Proteomes" id="UP001225596">
    <property type="component" value="Unassembled WGS sequence"/>
</dbReference>
<dbReference type="EMBL" id="JAUYVH010000003">
    <property type="protein sequence ID" value="MDQ9170160.1"/>
    <property type="molecule type" value="Genomic_DNA"/>
</dbReference>
<organism evidence="2 3">
    <name type="scientific">Keguizhuia sedimenti</name>
    <dbReference type="NCBI Taxonomy" id="3064264"/>
    <lineage>
        <taxon>Bacteria</taxon>
        <taxon>Pseudomonadati</taxon>
        <taxon>Pseudomonadota</taxon>
        <taxon>Betaproteobacteria</taxon>
        <taxon>Burkholderiales</taxon>
        <taxon>Oxalobacteraceae</taxon>
        <taxon>Keguizhuia</taxon>
    </lineage>
</organism>
<feature type="domain" description="Hemerythrin-like" evidence="1">
    <location>
        <begin position="28"/>
        <end position="141"/>
    </location>
</feature>
<gene>
    <name evidence="2" type="ORF">Q8A64_06995</name>
</gene>
<name>A0ABU1BMC7_9BURK</name>
<dbReference type="RefSeq" id="WP_338436094.1">
    <property type="nucleotide sequence ID" value="NZ_JAUYVH010000003.1"/>
</dbReference>
<comment type="caution">
    <text evidence="2">The sequence shown here is derived from an EMBL/GenBank/DDBJ whole genome shotgun (WGS) entry which is preliminary data.</text>
</comment>
<dbReference type="Pfam" id="PF01814">
    <property type="entry name" value="Hemerythrin"/>
    <property type="match status" value="1"/>
</dbReference>
<dbReference type="PANTHER" id="PTHR35585">
    <property type="entry name" value="HHE DOMAIN PROTEIN (AFU_ORTHOLOGUE AFUA_4G00730)"/>
    <property type="match status" value="1"/>
</dbReference>
<keyword evidence="3" id="KW-1185">Reference proteome</keyword>
<accession>A0ABU1BMC7</accession>
<sequence>MNKSKEIIVNMDAIQPRAPGQLLSDQPMEALKRDHRYVRQLFDRYLNTQNSEIKREAGPEIIRALELHADLEEAVFYPKVRSIDPGLIDHSEQEHHEARQLMEQIKSIDITHPQCDELFRQLADSVLHHVESEEQQLFPKVQQSGMDLGALGLEMQAYEASVLGAQARSSDQPGMRR</sequence>
<evidence type="ECO:0000313" key="2">
    <source>
        <dbReference type="EMBL" id="MDQ9170160.1"/>
    </source>
</evidence>
<proteinExistence type="predicted"/>
<dbReference type="Gene3D" id="1.20.120.520">
    <property type="entry name" value="nmb1532 protein domain like"/>
    <property type="match status" value="1"/>
</dbReference>